<dbReference type="InterPro" id="IPR002830">
    <property type="entry name" value="UbiD"/>
</dbReference>
<keyword evidence="6" id="KW-1185">Reference proteome</keyword>
<dbReference type="Pfam" id="PF20695">
    <property type="entry name" value="UbiD_N"/>
    <property type="match status" value="1"/>
</dbReference>
<dbReference type="SUPFAM" id="SSF143968">
    <property type="entry name" value="UbiD C-terminal domain-like"/>
    <property type="match status" value="1"/>
</dbReference>
<dbReference type="InterPro" id="IPR048304">
    <property type="entry name" value="UbiD_Rift_dom"/>
</dbReference>
<feature type="domain" description="3-octaprenyl-4-hydroxybenzoate carboxy-lyase-like C-terminal" evidence="4">
    <location>
        <begin position="302"/>
        <end position="425"/>
    </location>
</feature>
<evidence type="ECO:0000259" key="3">
    <source>
        <dbReference type="Pfam" id="PF20695"/>
    </source>
</evidence>
<dbReference type="Pfam" id="PF20696">
    <property type="entry name" value="UbiD_C"/>
    <property type="match status" value="1"/>
</dbReference>
<dbReference type="EMBL" id="JBHLUH010000060">
    <property type="protein sequence ID" value="MFC0531647.1"/>
    <property type="molecule type" value="Genomic_DNA"/>
</dbReference>
<evidence type="ECO:0000313" key="5">
    <source>
        <dbReference type="EMBL" id="MFC0531647.1"/>
    </source>
</evidence>
<keyword evidence="5" id="KW-0456">Lyase</keyword>
<organism evidence="5 6">
    <name type="scientific">Phytohabitans kaempferiae</name>
    <dbReference type="NCBI Taxonomy" id="1620943"/>
    <lineage>
        <taxon>Bacteria</taxon>
        <taxon>Bacillati</taxon>
        <taxon>Actinomycetota</taxon>
        <taxon>Actinomycetes</taxon>
        <taxon>Micromonosporales</taxon>
        <taxon>Micromonosporaceae</taxon>
    </lineage>
</organism>
<name>A0ABV6MB19_9ACTN</name>
<protein>
    <submittedName>
        <fullName evidence="5">UbiD family decarboxylase</fullName>
        <ecNumber evidence="5">4.1.1.-</ecNumber>
    </submittedName>
</protein>
<dbReference type="InterPro" id="IPR049381">
    <property type="entry name" value="UbiD-like_C"/>
</dbReference>
<dbReference type="GO" id="GO:0016829">
    <property type="term" value="F:lyase activity"/>
    <property type="evidence" value="ECO:0007669"/>
    <property type="project" value="UniProtKB-KW"/>
</dbReference>
<accession>A0ABV6MB19</accession>
<dbReference type="SUPFAM" id="SSF50475">
    <property type="entry name" value="FMN-binding split barrel"/>
    <property type="match status" value="1"/>
</dbReference>
<sequence>MPWPDLRTFLAALEADRDLLRIDEPIDPRYEAVALTRRSSDVEGPALLFTQMKGSEYGCVSGLFGASRRVARALGHDYPYLLRHFAELEARRLEPVTATGPAPCQEVVRQGADVDVRTLPILHHYELDAGPYVTAGLQVARDPGTGTHNVSIHRMLPLGARELTVFAPPGRHLRTIIDRTHEQGRGADIAVVIGAEPATQIASQARVPYGVDEYEVAGGLRDEPVELVRGVTVDVMVPATAEIVVEGRTVPGRLEPDGPFGEYPGTYSAAKPAPVMQVTAITSRRGALYQNTLTGVPMTENHWMMQPSATAMAYREALRITPEIHRVHVTPGGTARHHIVVSMTKRHPSEPRNVMLALLAAPLGAKLVTVVDADIDVEDPVDVEWAVNTRMQPDRDVVIVPDLYSPTLDPSAPHPRASAKMGVDATAPLGQERLMYERPRIPGFDKWSLDGYLDRAGLTR</sequence>
<dbReference type="Proteomes" id="UP001589867">
    <property type="component" value="Unassembled WGS sequence"/>
</dbReference>
<feature type="domain" description="3-octaprenyl-4-hydroxybenzoate carboxy-lyase-like N-terminal" evidence="3">
    <location>
        <begin position="10"/>
        <end position="87"/>
    </location>
</feature>
<dbReference type="EC" id="4.1.1.-" evidence="5"/>
<comment type="caution">
    <text evidence="5">The sequence shown here is derived from an EMBL/GenBank/DDBJ whole genome shotgun (WGS) entry which is preliminary data.</text>
</comment>
<proteinExistence type="inferred from homology"/>
<feature type="domain" description="3-octaprenyl-4-hydroxybenzoate carboxy-lyase-like Rift-related" evidence="2">
    <location>
        <begin position="99"/>
        <end position="297"/>
    </location>
</feature>
<comment type="similarity">
    <text evidence="1">Belongs to the UbiD family.</text>
</comment>
<evidence type="ECO:0000259" key="4">
    <source>
        <dbReference type="Pfam" id="PF20696"/>
    </source>
</evidence>
<dbReference type="NCBIfam" id="TIGR00148">
    <property type="entry name" value="UbiD family decarboxylase"/>
    <property type="match status" value="1"/>
</dbReference>
<dbReference type="Gene3D" id="3.40.1670.10">
    <property type="entry name" value="UbiD C-terminal domain-like"/>
    <property type="match status" value="1"/>
</dbReference>
<dbReference type="PANTHER" id="PTHR30108">
    <property type="entry name" value="3-OCTAPRENYL-4-HYDROXYBENZOATE CARBOXY-LYASE-RELATED"/>
    <property type="match status" value="1"/>
</dbReference>
<reference evidence="5 6" key="1">
    <citation type="submission" date="2024-09" db="EMBL/GenBank/DDBJ databases">
        <authorList>
            <person name="Sun Q."/>
            <person name="Mori K."/>
        </authorList>
    </citation>
    <scope>NUCLEOTIDE SEQUENCE [LARGE SCALE GENOMIC DNA]</scope>
    <source>
        <strain evidence="5 6">TBRC 3947</strain>
    </source>
</reference>
<evidence type="ECO:0000256" key="1">
    <source>
        <dbReference type="ARBA" id="ARBA00010021"/>
    </source>
</evidence>
<evidence type="ECO:0000259" key="2">
    <source>
        <dbReference type="Pfam" id="PF01977"/>
    </source>
</evidence>
<dbReference type="PANTHER" id="PTHR30108:SF21">
    <property type="entry name" value="4-HYDROXYBENZOATE DECARBOXYLASE"/>
    <property type="match status" value="1"/>
</dbReference>
<gene>
    <name evidence="5" type="ORF">ACFFIA_28770</name>
</gene>
<evidence type="ECO:0000313" key="6">
    <source>
        <dbReference type="Proteomes" id="UP001589867"/>
    </source>
</evidence>
<dbReference type="RefSeq" id="WP_377256419.1">
    <property type="nucleotide sequence ID" value="NZ_JBHLUH010000060.1"/>
</dbReference>
<dbReference type="Pfam" id="PF01977">
    <property type="entry name" value="UbiD"/>
    <property type="match status" value="1"/>
</dbReference>
<dbReference type="InterPro" id="IPR049383">
    <property type="entry name" value="UbiD-like_N"/>
</dbReference>